<dbReference type="PANTHER" id="PTHR46644:SF2">
    <property type="entry name" value="DNA REPAIR PROTEIN XRCC2"/>
    <property type="match status" value="1"/>
</dbReference>
<dbReference type="InterPro" id="IPR013632">
    <property type="entry name" value="Rad51_C"/>
</dbReference>
<dbReference type="GO" id="GO:0033063">
    <property type="term" value="C:Rad51B-Rad51C-Rad51D-XRCC2 complex"/>
    <property type="evidence" value="ECO:0007669"/>
    <property type="project" value="InterPro"/>
</dbReference>
<dbReference type="Gene3D" id="3.40.50.300">
    <property type="entry name" value="P-loop containing nucleotide triphosphate hydrolases"/>
    <property type="match status" value="1"/>
</dbReference>
<dbReference type="GO" id="GO:0005524">
    <property type="term" value="F:ATP binding"/>
    <property type="evidence" value="ECO:0007669"/>
    <property type="project" value="InterPro"/>
</dbReference>
<dbReference type="PANTHER" id="PTHR46644">
    <property type="entry name" value="DNA REPAIR PROTEIN XRCC2"/>
    <property type="match status" value="1"/>
</dbReference>
<dbReference type="GO" id="GO:0005657">
    <property type="term" value="C:replication fork"/>
    <property type="evidence" value="ECO:0007669"/>
    <property type="project" value="InterPro"/>
</dbReference>
<dbReference type="Proteomes" id="UP001209878">
    <property type="component" value="Unassembled WGS sequence"/>
</dbReference>
<dbReference type="InterPro" id="IPR020588">
    <property type="entry name" value="RecA_ATP-bd"/>
</dbReference>
<comment type="caution">
    <text evidence="2">The sequence shown here is derived from an EMBL/GenBank/DDBJ whole genome shotgun (WGS) entry which is preliminary data.</text>
</comment>
<evidence type="ECO:0000259" key="1">
    <source>
        <dbReference type="PROSITE" id="PS50162"/>
    </source>
</evidence>
<proteinExistence type="predicted"/>
<dbReference type="InterPro" id="IPR030547">
    <property type="entry name" value="XRCC2"/>
</dbReference>
<dbReference type="InterPro" id="IPR027417">
    <property type="entry name" value="P-loop_NTPase"/>
</dbReference>
<dbReference type="GO" id="GO:0042148">
    <property type="term" value="P:DNA strand invasion"/>
    <property type="evidence" value="ECO:0007669"/>
    <property type="project" value="TreeGrafter"/>
</dbReference>
<dbReference type="GO" id="GO:0005813">
    <property type="term" value="C:centrosome"/>
    <property type="evidence" value="ECO:0007669"/>
    <property type="project" value="TreeGrafter"/>
</dbReference>
<evidence type="ECO:0000313" key="3">
    <source>
        <dbReference type="Proteomes" id="UP001209878"/>
    </source>
</evidence>
<evidence type="ECO:0000313" key="2">
    <source>
        <dbReference type="EMBL" id="KAK2189126.1"/>
    </source>
</evidence>
<dbReference type="GO" id="GO:0000400">
    <property type="term" value="F:four-way junction DNA binding"/>
    <property type="evidence" value="ECO:0007669"/>
    <property type="project" value="TreeGrafter"/>
</dbReference>
<gene>
    <name evidence="2" type="ORF">NP493_115g13002</name>
</gene>
<dbReference type="GO" id="GO:0140664">
    <property type="term" value="F:ATP-dependent DNA damage sensor activity"/>
    <property type="evidence" value="ECO:0007669"/>
    <property type="project" value="InterPro"/>
</dbReference>
<dbReference type="GO" id="GO:0000724">
    <property type="term" value="P:double-strand break repair via homologous recombination"/>
    <property type="evidence" value="ECO:0007669"/>
    <property type="project" value="InterPro"/>
</dbReference>
<organism evidence="2 3">
    <name type="scientific">Ridgeia piscesae</name>
    <name type="common">Tubeworm</name>
    <dbReference type="NCBI Taxonomy" id="27915"/>
    <lineage>
        <taxon>Eukaryota</taxon>
        <taxon>Metazoa</taxon>
        <taxon>Spiralia</taxon>
        <taxon>Lophotrochozoa</taxon>
        <taxon>Annelida</taxon>
        <taxon>Polychaeta</taxon>
        <taxon>Sedentaria</taxon>
        <taxon>Canalipalpata</taxon>
        <taxon>Sabellida</taxon>
        <taxon>Siboglinidae</taxon>
        <taxon>Ridgeia</taxon>
    </lineage>
</organism>
<name>A0AAD9P6Z4_RIDPI</name>
<dbReference type="SUPFAM" id="SSF52540">
    <property type="entry name" value="P-loop containing nucleoside triphosphate hydrolases"/>
    <property type="match status" value="1"/>
</dbReference>
<dbReference type="Pfam" id="PF08423">
    <property type="entry name" value="Rad51"/>
    <property type="match status" value="1"/>
</dbReference>
<protein>
    <recommendedName>
        <fullName evidence="1">RecA family profile 1 domain-containing protein</fullName>
    </recommendedName>
</protein>
<sequence length="291" mass="32391">MATPKAKSETGAQLLARLHCKPSLVCLERVLLPAVTSQKSVFELRGEEGVGKTQLLLHLVANAILPKSSHGVDIAGLCVGVVYIDLDYHFSMIRLTSILETRIQTALSARDSSQDASQSVEDIVKQCLSRLYVVRCSSSSQFLITLHSLETLLGNNPDICLLMIDSISAFYWVDRSTGGSSTQGRTNSNKLMVDALRKLLVTYNLVVFCAKAELFEQRTYTDNPSASGYDFMGHHWQRLVTHRWTLGKIRPIKEHVSVVQRNCYSVTVHSGNDAQKTRSFVITDEGVEFRK</sequence>
<keyword evidence="3" id="KW-1185">Reference proteome</keyword>
<dbReference type="CDD" id="cd19490">
    <property type="entry name" value="XRCC2"/>
    <property type="match status" value="1"/>
</dbReference>
<feature type="domain" description="RecA family profile 1" evidence="1">
    <location>
        <begin position="16"/>
        <end position="214"/>
    </location>
</feature>
<accession>A0AAD9P6Z4</accession>
<dbReference type="AlphaFoldDB" id="A0AAD9P6Z4"/>
<reference evidence="2" key="1">
    <citation type="journal article" date="2023" name="Mol. Biol. Evol.">
        <title>Third-Generation Sequencing Reveals the Adaptive Role of the Epigenome in Three Deep-Sea Polychaetes.</title>
        <authorList>
            <person name="Perez M."/>
            <person name="Aroh O."/>
            <person name="Sun Y."/>
            <person name="Lan Y."/>
            <person name="Juniper S.K."/>
            <person name="Young C.R."/>
            <person name="Angers B."/>
            <person name="Qian P.Y."/>
        </authorList>
    </citation>
    <scope>NUCLEOTIDE SEQUENCE</scope>
    <source>
        <strain evidence="2">R07B-5</strain>
    </source>
</reference>
<dbReference type="PROSITE" id="PS50162">
    <property type="entry name" value="RECA_2"/>
    <property type="match status" value="1"/>
</dbReference>
<dbReference type="EMBL" id="JAODUO010000114">
    <property type="protein sequence ID" value="KAK2189126.1"/>
    <property type="molecule type" value="Genomic_DNA"/>
</dbReference>